<dbReference type="PROSITE" id="PS50826">
    <property type="entry name" value="RUN"/>
    <property type="match status" value="1"/>
</dbReference>
<dbReference type="SMART" id="SM00593">
    <property type="entry name" value="RUN"/>
    <property type="match status" value="1"/>
</dbReference>
<dbReference type="FunFam" id="1.10.472.80:FF:000012">
    <property type="entry name" value="Small G protein signaling modulator 3"/>
    <property type="match status" value="1"/>
</dbReference>
<dbReference type="FunFam" id="2.30.30.40:FF:000115">
    <property type="entry name" value="Small G protein signaling modulator 3 homolog"/>
    <property type="match status" value="1"/>
</dbReference>
<dbReference type="SUPFAM" id="SSF47923">
    <property type="entry name" value="Ypt/Rab-GAP domain of gyp1p"/>
    <property type="match status" value="2"/>
</dbReference>
<dbReference type="InterPro" id="IPR037213">
    <property type="entry name" value="Run_dom_sf"/>
</dbReference>
<dbReference type="CDD" id="cd17688">
    <property type="entry name" value="RUN_SGSM3"/>
    <property type="match status" value="1"/>
</dbReference>
<dbReference type="InterPro" id="IPR035833">
    <property type="entry name" value="SGSM3_SH3"/>
</dbReference>
<dbReference type="InterPro" id="IPR035969">
    <property type="entry name" value="Rab-GAP_TBC_sf"/>
</dbReference>
<dbReference type="Gene3D" id="1.20.58.900">
    <property type="match status" value="1"/>
</dbReference>
<dbReference type="GO" id="GO:0031267">
    <property type="term" value="F:small GTPase binding"/>
    <property type="evidence" value="ECO:0007669"/>
    <property type="project" value="TreeGrafter"/>
</dbReference>
<feature type="domain" description="RUN" evidence="7">
    <location>
        <begin position="557"/>
        <end position="726"/>
    </location>
</feature>
<dbReference type="Gene3D" id="1.10.472.80">
    <property type="entry name" value="Ypt/Rab-GAP domain of gyp1p, domain 3"/>
    <property type="match status" value="1"/>
</dbReference>
<keyword evidence="2 4" id="KW-0728">SH3 domain</keyword>
<dbReference type="AlphaFoldDB" id="A0A8C7XSS3"/>
<dbReference type="GO" id="GO:0005096">
    <property type="term" value="F:GTPase activator activity"/>
    <property type="evidence" value="ECO:0007669"/>
    <property type="project" value="TreeGrafter"/>
</dbReference>
<dbReference type="SUPFAM" id="SSF140741">
    <property type="entry name" value="RUN domain-like"/>
    <property type="match status" value="1"/>
</dbReference>
<feature type="domain" description="SH3" evidence="5">
    <location>
        <begin position="482"/>
        <end position="541"/>
    </location>
</feature>
<feature type="domain" description="Rab-GAP TBC" evidence="6">
    <location>
        <begin position="115"/>
        <end position="306"/>
    </location>
</feature>
<proteinExistence type="inferred from homology"/>
<dbReference type="Proteomes" id="UP000694383">
    <property type="component" value="Unplaced"/>
</dbReference>
<dbReference type="FunFam" id="1.10.8.270:FF:000013">
    <property type="entry name" value="Small G protein signaling modulator 3"/>
    <property type="match status" value="1"/>
</dbReference>
<reference evidence="8" key="1">
    <citation type="submission" date="2025-08" db="UniProtKB">
        <authorList>
            <consortium name="Ensembl"/>
        </authorList>
    </citation>
    <scope>IDENTIFICATION</scope>
</reference>
<dbReference type="PANTHER" id="PTHR47219:SF13">
    <property type="entry name" value="RUN AND TBC1 DOMAIN-CONTAINING PROTEIN 3"/>
    <property type="match status" value="1"/>
</dbReference>
<evidence type="ECO:0000256" key="2">
    <source>
        <dbReference type="ARBA" id="ARBA00022443"/>
    </source>
</evidence>
<dbReference type="Pfam" id="PF00566">
    <property type="entry name" value="RabGAP-TBC"/>
    <property type="match status" value="1"/>
</dbReference>
<dbReference type="Pfam" id="PF00018">
    <property type="entry name" value="SH3_1"/>
    <property type="match status" value="1"/>
</dbReference>
<accession>A0A8C7XSS3</accession>
<dbReference type="InterPro" id="IPR036028">
    <property type="entry name" value="SH3-like_dom_sf"/>
</dbReference>
<name>A0A8C7XSS3_9TELE</name>
<dbReference type="SUPFAM" id="SSF50044">
    <property type="entry name" value="SH3-domain"/>
    <property type="match status" value="1"/>
</dbReference>
<dbReference type="InterPro" id="IPR001452">
    <property type="entry name" value="SH3_domain"/>
</dbReference>
<evidence type="ECO:0000313" key="8">
    <source>
        <dbReference type="Ensembl" id="ENSOSIP00000018051.1"/>
    </source>
</evidence>
<evidence type="ECO:0000313" key="9">
    <source>
        <dbReference type="Proteomes" id="UP000694383"/>
    </source>
</evidence>
<keyword evidence="9" id="KW-1185">Reference proteome</keyword>
<dbReference type="PROSITE" id="PS50086">
    <property type="entry name" value="TBC_RABGAP"/>
    <property type="match status" value="1"/>
</dbReference>
<evidence type="ECO:0000256" key="4">
    <source>
        <dbReference type="PROSITE-ProRule" id="PRU00192"/>
    </source>
</evidence>
<reference evidence="8" key="2">
    <citation type="submission" date="2025-09" db="UniProtKB">
        <authorList>
            <consortium name="Ensembl"/>
        </authorList>
    </citation>
    <scope>IDENTIFICATION</scope>
</reference>
<evidence type="ECO:0000259" key="5">
    <source>
        <dbReference type="PROSITE" id="PS50002"/>
    </source>
</evidence>
<dbReference type="Gene3D" id="1.10.8.270">
    <property type="entry name" value="putative rabgap domain of human tbc1 domain family member 14 like domains"/>
    <property type="match status" value="1"/>
</dbReference>
<evidence type="ECO:0000256" key="1">
    <source>
        <dbReference type="ARBA" id="ARBA00006296"/>
    </source>
</evidence>
<dbReference type="PANTHER" id="PTHR47219">
    <property type="entry name" value="RAB GTPASE-ACTIVATING PROTEIN 1-LIKE"/>
    <property type="match status" value="1"/>
</dbReference>
<dbReference type="PROSITE" id="PS50002">
    <property type="entry name" value="SH3"/>
    <property type="match status" value="1"/>
</dbReference>
<dbReference type="Pfam" id="PF02759">
    <property type="entry name" value="RUN"/>
    <property type="match status" value="1"/>
</dbReference>
<comment type="similarity">
    <text evidence="1">Belongs to the small G protein signaling modulator family.</text>
</comment>
<dbReference type="GeneTree" id="ENSGT00940000157282"/>
<evidence type="ECO:0000259" key="6">
    <source>
        <dbReference type="PROSITE" id="PS50086"/>
    </source>
</evidence>
<dbReference type="InterPro" id="IPR004012">
    <property type="entry name" value="Run_dom"/>
</dbReference>
<dbReference type="SMART" id="SM00164">
    <property type="entry name" value="TBC"/>
    <property type="match status" value="1"/>
</dbReference>
<dbReference type="InterPro" id="IPR050302">
    <property type="entry name" value="Rab_GAP_TBC_domain"/>
</dbReference>
<dbReference type="SMART" id="SM00326">
    <property type="entry name" value="SH3"/>
    <property type="match status" value="1"/>
</dbReference>
<evidence type="ECO:0000259" key="7">
    <source>
        <dbReference type="PROSITE" id="PS50826"/>
    </source>
</evidence>
<evidence type="ECO:0000256" key="3">
    <source>
        <dbReference type="ARBA" id="ARBA00030864"/>
    </source>
</evidence>
<dbReference type="CDD" id="cd11813">
    <property type="entry name" value="SH3_SGSM3"/>
    <property type="match status" value="1"/>
</dbReference>
<protein>
    <recommendedName>
        <fullName evidence="3">RUN and TBC1 domain-containing protein 3</fullName>
    </recommendedName>
</protein>
<sequence>MSGTYTPAPGGPFSALTPSMWPQDILAKYHQKDPKDQPEVQYDEFGFKVNTENDGELQSCLGSEGSPQREDPQQRLRWQAHLEFTHNHTVGDLTWDLIDPVLPRSERLRSLVLGGIPHSMRPQLWMRLSGALQKKRTSEISYKEIVKNSSNDDSSTSKQIEKDLLRTMPTNACFNTLNSVGVPRLRRLLRSLAWLYPDIGYCQGTGMVISCLLLFLEEEDALWMMCALIEDLLPPSYFSSTLLGVQADQRVLRQLIIQYLPSIDHLLQEHDIELSLITLHWFLTSFASVVDIRLLLRIWDLLFYQGSLVLFQVTLGMLKIKEEELVSSENSASIFNTLSDLPSQLRDGASVLGEAMRLAGGLSQETVEAQRHKHVAYILNEQAQLNNGSNTTLNLNKVVRRQSLRRRSTLTSLLFGQDEAEALKSKNIKQTELVASLREAIARTAEHFHCLDPRHSSAELTPDYSMESHQRDHETFLVVSRYRRRRAKALLDFERHDDDELGFRKNDIITIISQKDEHCWVGELNGLRGWFPAKFVEILDERSKEYSLAGDDSVTEAVTDLVRGTLCPALKAIFLHGLKKPSILGGPCHPWLFIEEAASREVERDFNSVYSRLVLCKTYRLDEDGKVLTPEELLYRAVQSVNMSHDSAHAQMDVKFRSLICVGLNEQVLHLWLEVLCSSMAAVEKWYHPWSFLRSPGWVQIKCELRYSLFFVFHAFPDTFFEVEKEQKPLKEGVQDMLVKHHLFSWDIDG</sequence>
<dbReference type="Ensembl" id="ENSOSIT00000019065.1">
    <property type="protein sequence ID" value="ENSOSIP00000018051.1"/>
    <property type="gene ID" value="ENSOSIG00000009831.1"/>
</dbReference>
<dbReference type="InterPro" id="IPR000195">
    <property type="entry name" value="Rab-GAP-TBC_dom"/>
</dbReference>
<organism evidence="8 9">
    <name type="scientific">Oryzias sinensis</name>
    <name type="common">Chinese medaka</name>
    <dbReference type="NCBI Taxonomy" id="183150"/>
    <lineage>
        <taxon>Eukaryota</taxon>
        <taxon>Metazoa</taxon>
        <taxon>Chordata</taxon>
        <taxon>Craniata</taxon>
        <taxon>Vertebrata</taxon>
        <taxon>Euteleostomi</taxon>
        <taxon>Actinopterygii</taxon>
        <taxon>Neopterygii</taxon>
        <taxon>Teleostei</taxon>
        <taxon>Neoteleostei</taxon>
        <taxon>Acanthomorphata</taxon>
        <taxon>Ovalentaria</taxon>
        <taxon>Atherinomorphae</taxon>
        <taxon>Beloniformes</taxon>
        <taxon>Adrianichthyidae</taxon>
        <taxon>Oryziinae</taxon>
        <taxon>Oryzias</taxon>
    </lineage>
</organism>